<keyword evidence="3" id="KW-1185">Reference proteome</keyword>
<gene>
    <name evidence="2" type="ORF">EK417_15025</name>
</gene>
<dbReference type="Proteomes" id="UP000306038">
    <property type="component" value="Unassembled WGS sequence"/>
</dbReference>
<dbReference type="Pfam" id="PF00535">
    <property type="entry name" value="Glycos_transf_2"/>
    <property type="match status" value="1"/>
</dbReference>
<dbReference type="PANTHER" id="PTHR22916">
    <property type="entry name" value="GLYCOSYLTRANSFERASE"/>
    <property type="match status" value="1"/>
</dbReference>
<dbReference type="CDD" id="cd00761">
    <property type="entry name" value="Glyco_tranf_GTA_type"/>
    <property type="match status" value="1"/>
</dbReference>
<proteinExistence type="predicted"/>
<dbReference type="SUPFAM" id="SSF53448">
    <property type="entry name" value="Nucleotide-diphospho-sugar transferases"/>
    <property type="match status" value="1"/>
</dbReference>
<dbReference type="EMBL" id="SDLV01000031">
    <property type="protein sequence ID" value="THV57343.1"/>
    <property type="molecule type" value="Genomic_DNA"/>
</dbReference>
<protein>
    <submittedName>
        <fullName evidence="2">Glycosyltransferase family 2 protein</fullName>
    </submittedName>
</protein>
<dbReference type="PANTHER" id="PTHR22916:SF3">
    <property type="entry name" value="UDP-GLCNAC:BETAGAL BETA-1,3-N-ACETYLGLUCOSAMINYLTRANSFERASE-LIKE PROTEIN 1"/>
    <property type="match status" value="1"/>
</dbReference>
<accession>A0ABY2R3V7</accession>
<evidence type="ECO:0000313" key="3">
    <source>
        <dbReference type="Proteomes" id="UP000306038"/>
    </source>
</evidence>
<evidence type="ECO:0000313" key="2">
    <source>
        <dbReference type="EMBL" id="THV57343.1"/>
    </source>
</evidence>
<name>A0ABY2R3V7_9FLAO</name>
<organism evidence="2 3">
    <name type="scientific">Chryseobacterium candidae</name>
    <dbReference type="NCBI Taxonomy" id="1978493"/>
    <lineage>
        <taxon>Bacteria</taxon>
        <taxon>Pseudomonadati</taxon>
        <taxon>Bacteroidota</taxon>
        <taxon>Flavobacteriia</taxon>
        <taxon>Flavobacteriales</taxon>
        <taxon>Weeksellaceae</taxon>
        <taxon>Chryseobacterium group</taxon>
        <taxon>Chryseobacterium</taxon>
    </lineage>
</organism>
<sequence>MMISFSVLVANYNNGKYFKECYQSLINQTYKNWEAIIIDDASTDDSVEIIQSLIKNDSRFKLYHNATNEGCGSTKAKCMKYAQGDLCAYLDPDDAIYPEALEKVVLEFMNRDDLSAVYSKMMLCNESLIPEKIYTGTKQIYNNRYFFNYPIQLAHFFTFKREAYVRTPGINPNLKNAVDQDLYLKILEQGGVKYLKEPLYLYRLHSNGISQDKAKQSSKDSFARVIHDTMKRRGIKTINHKIIPEVFTSSDEIFKLLNYQTNRMHRLISKIKVTLDNI</sequence>
<evidence type="ECO:0000259" key="1">
    <source>
        <dbReference type="Pfam" id="PF00535"/>
    </source>
</evidence>
<dbReference type="Gene3D" id="3.90.550.10">
    <property type="entry name" value="Spore Coat Polysaccharide Biosynthesis Protein SpsA, Chain A"/>
    <property type="match status" value="1"/>
</dbReference>
<reference evidence="2 3" key="1">
    <citation type="submission" date="2019-01" db="EMBL/GenBank/DDBJ databases">
        <authorList>
            <person name="B I."/>
            <person name="Ch S."/>
            <person name="Ch V.R."/>
        </authorList>
    </citation>
    <scope>NUCLEOTIDE SEQUENCE [LARGE SCALE GENOMIC DNA]</scope>
    <source>
        <strain evidence="2 3">JC507</strain>
    </source>
</reference>
<dbReference type="InterPro" id="IPR029044">
    <property type="entry name" value="Nucleotide-diphossugar_trans"/>
</dbReference>
<comment type="caution">
    <text evidence="2">The sequence shown here is derived from an EMBL/GenBank/DDBJ whole genome shotgun (WGS) entry which is preliminary data.</text>
</comment>
<feature type="domain" description="Glycosyltransferase 2-like" evidence="1">
    <location>
        <begin position="6"/>
        <end position="164"/>
    </location>
</feature>
<dbReference type="InterPro" id="IPR001173">
    <property type="entry name" value="Glyco_trans_2-like"/>
</dbReference>